<dbReference type="EMBL" id="BDIP01000040">
    <property type="protein sequence ID" value="GIQ79671.1"/>
    <property type="molecule type" value="Genomic_DNA"/>
</dbReference>
<feature type="compositionally biased region" description="Basic and acidic residues" evidence="1">
    <location>
        <begin position="171"/>
        <end position="183"/>
    </location>
</feature>
<feature type="compositionally biased region" description="Basic and acidic residues" evidence="1">
    <location>
        <begin position="622"/>
        <end position="638"/>
    </location>
</feature>
<feature type="region of interest" description="Disordered" evidence="1">
    <location>
        <begin position="754"/>
        <end position="895"/>
    </location>
</feature>
<feature type="compositionally biased region" description="Low complexity" evidence="1">
    <location>
        <begin position="188"/>
        <end position="197"/>
    </location>
</feature>
<reference evidence="2 3" key="1">
    <citation type="journal article" date="2018" name="PLoS ONE">
        <title>The draft genome of Kipferlia bialata reveals reductive genome evolution in fornicate parasites.</title>
        <authorList>
            <person name="Tanifuji G."/>
            <person name="Takabayashi S."/>
            <person name="Kume K."/>
            <person name="Takagi M."/>
            <person name="Nakayama T."/>
            <person name="Kamikawa R."/>
            <person name="Inagaki Y."/>
            <person name="Hashimoto T."/>
        </authorList>
    </citation>
    <scope>NUCLEOTIDE SEQUENCE [LARGE SCALE GENOMIC DNA]</scope>
    <source>
        <strain evidence="2">NY0173</strain>
    </source>
</reference>
<feature type="compositionally biased region" description="Basic and acidic residues" evidence="1">
    <location>
        <begin position="435"/>
        <end position="525"/>
    </location>
</feature>
<feature type="compositionally biased region" description="Basic and acidic residues" evidence="1">
    <location>
        <begin position="535"/>
        <end position="547"/>
    </location>
</feature>
<protein>
    <submittedName>
        <fullName evidence="2">Uncharacterized protein</fullName>
    </submittedName>
</protein>
<organism evidence="2 3">
    <name type="scientific">Kipferlia bialata</name>
    <dbReference type="NCBI Taxonomy" id="797122"/>
    <lineage>
        <taxon>Eukaryota</taxon>
        <taxon>Metamonada</taxon>
        <taxon>Carpediemonas-like organisms</taxon>
        <taxon>Kipferlia</taxon>
    </lineage>
</organism>
<feature type="region of interest" description="Disordered" evidence="1">
    <location>
        <begin position="376"/>
        <end position="689"/>
    </location>
</feature>
<feature type="compositionally biased region" description="Basic and acidic residues" evidence="1">
    <location>
        <begin position="108"/>
        <end position="126"/>
    </location>
</feature>
<feature type="region of interest" description="Disordered" evidence="1">
    <location>
        <begin position="37"/>
        <end position="269"/>
    </location>
</feature>
<feature type="compositionally biased region" description="Basic and acidic residues" evidence="1">
    <location>
        <begin position="848"/>
        <end position="870"/>
    </location>
</feature>
<feature type="compositionally biased region" description="Gly residues" evidence="1">
    <location>
        <begin position="885"/>
        <end position="895"/>
    </location>
</feature>
<comment type="caution">
    <text evidence="2">The sequence shown here is derived from an EMBL/GenBank/DDBJ whole genome shotgun (WGS) entry which is preliminary data.</text>
</comment>
<feature type="compositionally biased region" description="Basic and acidic residues" evidence="1">
    <location>
        <begin position="60"/>
        <end position="69"/>
    </location>
</feature>
<feature type="compositionally biased region" description="Basic and acidic residues" evidence="1">
    <location>
        <begin position="805"/>
        <end position="819"/>
    </location>
</feature>
<sequence length="895" mass="103496">MVPLRGPGLSSLSQQRSECPFCKEKMYASQLRTHCIKCDKGPNRSSSTAASAPNRPKQPLVDRDTDVPRKGPLRITSPISAQVPTGSGIGRPQAPTGVKGISRASPTDARRQDGVEKRREGEREIEALIVADATSEHQTRMARSPPAALSSKMHLLARSPPKSLPASYPKRVTETDSDRDTHPKRVSPIVPIVPIIPHGQGERERGGAEAPLSAREQARAASLRQQPFQRLSNASETPLQPPPSAPHQSPFRPLSHSPSTVSAVASVDVQVEEVVQTGGEREREGQKDDMDEEYKDISADLVGCPKCGRTMLPGPLKRHMVKCGKPQRRNTFSSGAKRYQGMQDEERALVNPLPSVSNNAQVSRPVIPLRREVSKPTIKATSAVTKPPKASKMNIDELASVGSAATRDVPRMVMQHSPPRASVVRESTVPVQSSTDREREAEREREREKDLERERSIMEEADRSRVKEEEREREREREEGSPRDEYRASRSRDRERERESRGSRRDVRTERSSDRHREKERDRERERRHRHRSKGEREREGDRDRVSRSRHSRHRDREGERERENRRHSRDSERDRGRDRERDSERHRSKDKGRRREREKVDRRGERLPYVPPQNPSYDETPVVRERRREREREYGDYRHHHHHQHRPVLPPSNLPQYHRDRGHREREYRGREREEVSRHSSHAPSPYNPIPSLVASLGDAQCQYCVCCGSKFHMDAQYCGHCGNHRRLYDGTTVAEEREVERERPRESVGYRQYAHPAMREREREREYPPSDMREREREYPQWGTDVQQESEDTVRRLAVSNTEADRGPYERERDRQYPPHPQYPQREDREREQPYYGGYRDVYQGQRERGLEEERQTDLRQRERERYHGAGAGGDARVPGFAAYGGQGYGGYT</sequence>
<evidence type="ECO:0000313" key="3">
    <source>
        <dbReference type="Proteomes" id="UP000265618"/>
    </source>
</evidence>
<feature type="compositionally biased region" description="Low complexity" evidence="1">
    <location>
        <begin position="260"/>
        <end position="269"/>
    </location>
</feature>
<name>A0A9K3CNE5_9EUKA</name>
<accession>A0A9K3CNE5</accession>
<feature type="compositionally biased region" description="Basic and acidic residues" evidence="1">
    <location>
        <begin position="759"/>
        <end position="781"/>
    </location>
</feature>
<feature type="compositionally biased region" description="Polar residues" evidence="1">
    <location>
        <begin position="223"/>
        <end position="238"/>
    </location>
</feature>
<feature type="compositionally biased region" description="Basic and acidic residues" evidence="1">
    <location>
        <begin position="555"/>
        <end position="607"/>
    </location>
</feature>
<gene>
    <name evidence="2" type="ORF">KIPB_000344</name>
</gene>
<evidence type="ECO:0000313" key="2">
    <source>
        <dbReference type="EMBL" id="GIQ79671.1"/>
    </source>
</evidence>
<evidence type="ECO:0000256" key="1">
    <source>
        <dbReference type="SAM" id="MobiDB-lite"/>
    </source>
</evidence>
<proteinExistence type="predicted"/>
<dbReference type="Proteomes" id="UP000265618">
    <property type="component" value="Unassembled WGS sequence"/>
</dbReference>
<dbReference type="AlphaFoldDB" id="A0A9K3CNE5"/>
<feature type="compositionally biased region" description="Basic and acidic residues" evidence="1">
    <location>
        <begin position="658"/>
        <end position="679"/>
    </location>
</feature>
<keyword evidence="3" id="KW-1185">Reference proteome</keyword>